<accession>A0A4Q2E1R2</accession>
<protein>
    <submittedName>
        <fullName evidence="1">Uncharacterized protein</fullName>
    </submittedName>
</protein>
<dbReference type="STRING" id="2316362.A0A4Q2E1R2"/>
<organism evidence="1 2">
    <name type="scientific">Candolleomyces aberdarensis</name>
    <dbReference type="NCBI Taxonomy" id="2316362"/>
    <lineage>
        <taxon>Eukaryota</taxon>
        <taxon>Fungi</taxon>
        <taxon>Dikarya</taxon>
        <taxon>Basidiomycota</taxon>
        <taxon>Agaricomycotina</taxon>
        <taxon>Agaricomycetes</taxon>
        <taxon>Agaricomycetidae</taxon>
        <taxon>Agaricales</taxon>
        <taxon>Agaricineae</taxon>
        <taxon>Psathyrellaceae</taxon>
        <taxon>Candolleomyces</taxon>
    </lineage>
</organism>
<dbReference type="OrthoDB" id="5570013at2759"/>
<sequence>MRVVPFLHSQLQQYQDNRDIPIPKDIALGRCANWTHPILGSDGYSAEFYIDTNAPLFVSQGSLSTGGIVVTQSRKVTSTNKAKVTIAVKLDDPKFLEYVQVCEARTSRRTKGRVAESFARTLQSVPWFPRHNGWFSVSVELPRMDSSEDPLDIQSFVSQMPSFSHMFKDVDAVYFNSLSVSTSDRPIYAEALSGGRIDVTTTKAPIRGAFNATNSLSLVNLKSLIDVELGLHDVTPPSSMGPNMDCTGPYWPCPPRAFLRTRKGLIRATVSLTRAFTTIGLGRRDKKVENVLGQELLTSFETSETSEAKTIDTTGGRFLISALNKRGPIDIDFGETPLNHTLRLDAVTSFNHIKVAIPPTYEGSWKMDALKPFRDIVDESQTYKDPTGEHRHRVFQPLVHRIREQDSRDIPIPDGMVLGQCVNWTKSDSDIDAYTHRAGFHVDASALLFVSQGSLSQGEIVVTRSRLATSTNKAKISIIAKLDDPKFLNYVQVCEIRQYDEEPGSGVGIFSVPWHPHSNSWFIVSVELPRTDDSEDTLNVESFISRMPTFIHRFRGIEGVHFERLSVSASDRPIFAHSLFGKHVSIETSNAPIQGSFNITDFLGLSTSDSIISVDLGLHDLSPPQSSLCGEERLWQSHWPSLPAVQLETSNGFIHATANLTRAFDPAVILHRPHWEEDEECRMFDSSEHSIPSVSNALPITLAESTEIIYTGGRFSIAAKTTRASIDIDFGETPLNHSLTVDASTSFDNINVVIPPTYEGNWKMKALSPYRKIVDNRANYTDPTGENRERVLSVDRQNPFVEEGTVVWGRSEDPEKRSNGWVELNSMFGRATIVV</sequence>
<proteinExistence type="predicted"/>
<keyword evidence="2" id="KW-1185">Reference proteome</keyword>
<reference evidence="1 2" key="1">
    <citation type="submission" date="2019-01" db="EMBL/GenBank/DDBJ databases">
        <title>Draft genome sequence of Psathyrella aberdarensis IHI B618.</title>
        <authorList>
            <person name="Buettner E."/>
            <person name="Kellner H."/>
        </authorList>
    </citation>
    <scope>NUCLEOTIDE SEQUENCE [LARGE SCALE GENOMIC DNA]</scope>
    <source>
        <strain evidence="1 2">IHI B618</strain>
    </source>
</reference>
<dbReference type="AlphaFoldDB" id="A0A4Q2E1R2"/>
<evidence type="ECO:0000313" key="2">
    <source>
        <dbReference type="Proteomes" id="UP000290288"/>
    </source>
</evidence>
<evidence type="ECO:0000313" key="1">
    <source>
        <dbReference type="EMBL" id="RXW25684.1"/>
    </source>
</evidence>
<gene>
    <name evidence="1" type="ORF">EST38_g145</name>
</gene>
<dbReference type="Proteomes" id="UP000290288">
    <property type="component" value="Unassembled WGS sequence"/>
</dbReference>
<comment type="caution">
    <text evidence="1">The sequence shown here is derived from an EMBL/GenBank/DDBJ whole genome shotgun (WGS) entry which is preliminary data.</text>
</comment>
<dbReference type="EMBL" id="SDEE01000002">
    <property type="protein sequence ID" value="RXW25684.1"/>
    <property type="molecule type" value="Genomic_DNA"/>
</dbReference>
<name>A0A4Q2E1R2_9AGAR</name>